<gene>
    <name evidence="4" type="ORF">C5Y83_06100</name>
</gene>
<organism evidence="4 5">
    <name type="scientific">Blastopirellula marina</name>
    <dbReference type="NCBI Taxonomy" id="124"/>
    <lineage>
        <taxon>Bacteria</taxon>
        <taxon>Pseudomonadati</taxon>
        <taxon>Planctomycetota</taxon>
        <taxon>Planctomycetia</taxon>
        <taxon>Pirellulales</taxon>
        <taxon>Pirellulaceae</taxon>
        <taxon>Blastopirellula</taxon>
    </lineage>
</organism>
<dbReference type="Gene3D" id="1.25.40.20">
    <property type="entry name" value="Ankyrin repeat-containing domain"/>
    <property type="match status" value="1"/>
</dbReference>
<keyword evidence="2 3" id="KW-0040">ANK repeat</keyword>
<feature type="repeat" description="ANK" evidence="3">
    <location>
        <begin position="171"/>
        <end position="196"/>
    </location>
</feature>
<feature type="repeat" description="ANK" evidence="3">
    <location>
        <begin position="138"/>
        <end position="170"/>
    </location>
</feature>
<dbReference type="PANTHER" id="PTHR24171:SF10">
    <property type="entry name" value="ANKYRIN REPEAT DOMAIN-CONTAINING PROTEIN 29-LIKE"/>
    <property type="match status" value="1"/>
</dbReference>
<dbReference type="Pfam" id="PF12796">
    <property type="entry name" value="Ank_2"/>
    <property type="match status" value="1"/>
</dbReference>
<name>A0A2S8FZA2_9BACT</name>
<reference evidence="4 5" key="1">
    <citation type="submission" date="2018-02" db="EMBL/GenBank/DDBJ databases">
        <title>Comparative genomes isolates from brazilian mangrove.</title>
        <authorList>
            <person name="Araujo J.E."/>
            <person name="Taketani R.G."/>
            <person name="Silva M.C.P."/>
            <person name="Loureco M.V."/>
            <person name="Andreote F.D."/>
        </authorList>
    </citation>
    <scope>NUCLEOTIDE SEQUENCE [LARGE SCALE GENOMIC DNA]</scope>
    <source>
        <strain evidence="4 5">Hex-1 MGV</strain>
    </source>
</reference>
<dbReference type="PANTHER" id="PTHR24171">
    <property type="entry name" value="ANKYRIN REPEAT DOMAIN-CONTAINING PROTEIN 39-RELATED"/>
    <property type="match status" value="1"/>
</dbReference>
<dbReference type="InterPro" id="IPR036770">
    <property type="entry name" value="Ankyrin_rpt-contain_sf"/>
</dbReference>
<dbReference type="SUPFAM" id="SSF48403">
    <property type="entry name" value="Ankyrin repeat"/>
    <property type="match status" value="1"/>
</dbReference>
<evidence type="ECO:0000256" key="3">
    <source>
        <dbReference type="PROSITE-ProRule" id="PRU00023"/>
    </source>
</evidence>
<dbReference type="EMBL" id="PUHY01000005">
    <property type="protein sequence ID" value="PQO37513.1"/>
    <property type="molecule type" value="Genomic_DNA"/>
</dbReference>
<dbReference type="InterPro" id="IPR002110">
    <property type="entry name" value="Ankyrin_rpt"/>
</dbReference>
<evidence type="ECO:0000313" key="4">
    <source>
        <dbReference type="EMBL" id="PQO37513.1"/>
    </source>
</evidence>
<sequence>MKRLPLRFSILTLLITTALIAVGVRAWHRYAMFPRAQRAYQRVCRGVPLQDEIDLVKPYLWEFPELAHERDAIHGAAKIGDVPWFRYVHKQGARLDALSVNGKNSPLFEAIYYNRCDIVAYLRDAGMDVTSWNGTGEEIGTPLQTAALAGHLEMCRLLVAEGADVNQVVDEGSSPLHSAIRSGKADVVKFLLDQGAVYPRQSQSPIAVQIRDMYPIRFAFFPPTREPVPQDEMDEIIRLLEEKLPELAEPASKSDSP</sequence>
<protein>
    <submittedName>
        <fullName evidence="4">Uncharacterized protein</fullName>
    </submittedName>
</protein>
<dbReference type="PROSITE" id="PS50088">
    <property type="entry name" value="ANK_REPEAT"/>
    <property type="match status" value="2"/>
</dbReference>
<evidence type="ECO:0000256" key="2">
    <source>
        <dbReference type="ARBA" id="ARBA00023043"/>
    </source>
</evidence>
<comment type="caution">
    <text evidence="4">The sequence shown here is derived from an EMBL/GenBank/DDBJ whole genome shotgun (WGS) entry which is preliminary data.</text>
</comment>
<dbReference type="PROSITE" id="PS50297">
    <property type="entry name" value="ANK_REP_REGION"/>
    <property type="match status" value="2"/>
</dbReference>
<dbReference type="AlphaFoldDB" id="A0A2S8FZA2"/>
<evidence type="ECO:0000313" key="5">
    <source>
        <dbReference type="Proteomes" id="UP000238322"/>
    </source>
</evidence>
<proteinExistence type="predicted"/>
<dbReference type="Proteomes" id="UP000238322">
    <property type="component" value="Unassembled WGS sequence"/>
</dbReference>
<dbReference type="SMART" id="SM00248">
    <property type="entry name" value="ANK"/>
    <property type="match status" value="4"/>
</dbReference>
<evidence type="ECO:0000256" key="1">
    <source>
        <dbReference type="ARBA" id="ARBA00022737"/>
    </source>
</evidence>
<keyword evidence="1" id="KW-0677">Repeat</keyword>
<accession>A0A2S8FZA2</accession>